<dbReference type="Proteomes" id="UP000516260">
    <property type="component" value="Chromosome 20"/>
</dbReference>
<gene>
    <name evidence="1" type="ORF">fugu_018282</name>
</gene>
<protein>
    <submittedName>
        <fullName evidence="1">Uncharacterized protein</fullName>
    </submittedName>
</protein>
<keyword evidence="2" id="KW-1185">Reference proteome</keyword>
<evidence type="ECO:0000313" key="1">
    <source>
        <dbReference type="EMBL" id="TNM92880.1"/>
    </source>
</evidence>
<name>A0A4Z2BNP6_9TELE</name>
<dbReference type="EMBL" id="SWLE01000013">
    <property type="protein sequence ID" value="TNM92880.1"/>
    <property type="molecule type" value="Genomic_DNA"/>
</dbReference>
<dbReference type="AlphaFoldDB" id="A0A4Z2BNP6"/>
<sequence length="254" mass="28474">MECKLAKALSKTTDLKQSGEQPSRAKCCVVAAASQAKTPTTLRYVLNESAHVHSVSGELVIKRVSVPDLDQRFSDMAETFNKQHEHYETMVRHIKNVRQIYGCNNNNSLGLAECVKKIREEHEAHYRVSLKLIGYDFSLSVVPLGSAGDNTEEPLPPHLKLAQGEFKDASDSAKATISKGTTIQELTGWLIRSTDQMAKQVTGATANYQEQRRLTDNLEKNIKEVKRARDLSQRYRQRATEVLSEVAEIAKTFQ</sequence>
<accession>A0A4Z2BNP6</accession>
<evidence type="ECO:0000313" key="2">
    <source>
        <dbReference type="Proteomes" id="UP000516260"/>
    </source>
</evidence>
<proteinExistence type="predicted"/>
<comment type="caution">
    <text evidence="1">The sequence shown here is derived from an EMBL/GenBank/DDBJ whole genome shotgun (WGS) entry which is preliminary data.</text>
</comment>
<reference evidence="1 2" key="1">
    <citation type="submission" date="2019-04" db="EMBL/GenBank/DDBJ databases">
        <title>The sequence and de novo assembly of Takifugu bimaculatus genome using PacBio and Hi-C technologies.</title>
        <authorList>
            <person name="Xu P."/>
            <person name="Liu B."/>
            <person name="Zhou Z."/>
        </authorList>
    </citation>
    <scope>NUCLEOTIDE SEQUENCE [LARGE SCALE GENOMIC DNA]</scope>
    <source>
        <strain evidence="1">TB-2018</strain>
        <tissue evidence="1">Muscle</tissue>
    </source>
</reference>
<organism evidence="1 2">
    <name type="scientific">Takifugu bimaculatus</name>
    <dbReference type="NCBI Taxonomy" id="433685"/>
    <lineage>
        <taxon>Eukaryota</taxon>
        <taxon>Metazoa</taxon>
        <taxon>Chordata</taxon>
        <taxon>Craniata</taxon>
        <taxon>Vertebrata</taxon>
        <taxon>Euteleostomi</taxon>
        <taxon>Actinopterygii</taxon>
        <taxon>Neopterygii</taxon>
        <taxon>Teleostei</taxon>
        <taxon>Neoteleostei</taxon>
        <taxon>Acanthomorphata</taxon>
        <taxon>Eupercaria</taxon>
        <taxon>Tetraodontiformes</taxon>
        <taxon>Tetradontoidea</taxon>
        <taxon>Tetraodontidae</taxon>
        <taxon>Takifugu</taxon>
    </lineage>
</organism>